<proteinExistence type="inferred from homology"/>
<dbReference type="Pfam" id="PF00393">
    <property type="entry name" value="6PGD"/>
    <property type="match status" value="1"/>
</dbReference>
<dbReference type="SUPFAM" id="SSF51735">
    <property type="entry name" value="NAD(P)-binding Rossmann-fold domains"/>
    <property type="match status" value="1"/>
</dbReference>
<evidence type="ECO:0000313" key="7">
    <source>
        <dbReference type="Proteomes" id="UP000323000"/>
    </source>
</evidence>
<dbReference type="AlphaFoldDB" id="A0A5C7I6I1"/>
<evidence type="ECO:0000256" key="3">
    <source>
        <dbReference type="ARBA" id="ARBA00022604"/>
    </source>
</evidence>
<dbReference type="InterPro" id="IPR003676">
    <property type="entry name" value="SAUR_fam"/>
</dbReference>
<dbReference type="GO" id="GO:0004616">
    <property type="term" value="F:phosphogluconate dehydrogenase (decarboxylating) activity"/>
    <property type="evidence" value="ECO:0007669"/>
    <property type="project" value="InterPro"/>
</dbReference>
<dbReference type="Proteomes" id="UP000323000">
    <property type="component" value="Chromosome 4"/>
</dbReference>
<evidence type="ECO:0000256" key="1">
    <source>
        <dbReference type="ARBA" id="ARBA00006974"/>
    </source>
</evidence>
<gene>
    <name evidence="6" type="ORF">EZV62_011884</name>
</gene>
<evidence type="ECO:0000259" key="4">
    <source>
        <dbReference type="Pfam" id="PF00393"/>
    </source>
</evidence>
<evidence type="ECO:0008006" key="8">
    <source>
        <dbReference type="Google" id="ProtNLM"/>
    </source>
</evidence>
<dbReference type="Gene3D" id="3.40.50.720">
    <property type="entry name" value="NAD(P)-binding Rossmann-like Domain"/>
    <property type="match status" value="1"/>
</dbReference>
<dbReference type="InterPro" id="IPR006114">
    <property type="entry name" value="6PGDH_C"/>
</dbReference>
<dbReference type="Pfam" id="PF02519">
    <property type="entry name" value="Auxin_inducible"/>
    <property type="match status" value="1"/>
</dbReference>
<keyword evidence="2" id="KW-0217">Developmental protein</keyword>
<feature type="domain" description="6-phosphogluconate dehydrogenase C-terminal" evidence="4">
    <location>
        <begin position="74"/>
        <end position="118"/>
    </location>
</feature>
<sequence length="291" mass="31631">MLFKAGAPVDQTIKTLSAYMDKGDCIIDGGNVAELGLLYLGMGVSGGEEGATVQEKVPDSGPCVTYIGKGGSDNFVKMLHNGIEYGDDMPLNRHAEAYDVLDRVYAEANDGITSVMSKRAAAGANKQSCDNGTCTICYSVHKLTTHKMMINPKKLIKLARKWQRVAALRRKRISLPGQNTSSAAPVADKGHFVVYTVDQRRLVLPISFLSNQIFQELLSMSEEEFGLPSNGPITLPCDAVFMEYAVSLIQGCVDRHLQEALVMSIASSRCSLWSHSLHRGQISQPLLVSCC</sequence>
<dbReference type="GO" id="GO:0009733">
    <property type="term" value="P:response to auxin"/>
    <property type="evidence" value="ECO:0007669"/>
    <property type="project" value="InterPro"/>
</dbReference>
<organism evidence="6 7">
    <name type="scientific">Acer yangbiense</name>
    <dbReference type="NCBI Taxonomy" id="1000413"/>
    <lineage>
        <taxon>Eukaryota</taxon>
        <taxon>Viridiplantae</taxon>
        <taxon>Streptophyta</taxon>
        <taxon>Embryophyta</taxon>
        <taxon>Tracheophyta</taxon>
        <taxon>Spermatophyta</taxon>
        <taxon>Magnoliopsida</taxon>
        <taxon>eudicotyledons</taxon>
        <taxon>Gunneridae</taxon>
        <taxon>Pentapetalae</taxon>
        <taxon>rosids</taxon>
        <taxon>malvids</taxon>
        <taxon>Sapindales</taxon>
        <taxon>Sapindaceae</taxon>
        <taxon>Hippocastanoideae</taxon>
        <taxon>Acereae</taxon>
        <taxon>Acer</taxon>
    </lineage>
</organism>
<dbReference type="InterPro" id="IPR008927">
    <property type="entry name" value="6-PGluconate_DH-like_C_sf"/>
</dbReference>
<comment type="similarity">
    <text evidence="1">Belongs to the ARG7 family.</text>
</comment>
<protein>
    <recommendedName>
        <fullName evidence="8">Auxin-responsive protein</fullName>
    </recommendedName>
</protein>
<dbReference type="InterPro" id="IPR036291">
    <property type="entry name" value="NAD(P)-bd_dom_sf"/>
</dbReference>
<evidence type="ECO:0000259" key="5">
    <source>
        <dbReference type="Pfam" id="PF03446"/>
    </source>
</evidence>
<feature type="domain" description="6-phosphogluconate dehydrogenase NADP-binding" evidence="5">
    <location>
        <begin position="3"/>
        <end position="52"/>
    </location>
</feature>
<keyword evidence="3" id="KW-0341">Growth regulation</keyword>
<dbReference type="GO" id="GO:0050661">
    <property type="term" value="F:NADP binding"/>
    <property type="evidence" value="ECO:0007669"/>
    <property type="project" value="InterPro"/>
</dbReference>
<dbReference type="OrthoDB" id="1936278at2759"/>
<dbReference type="GO" id="GO:0006098">
    <property type="term" value="P:pentose-phosphate shunt"/>
    <property type="evidence" value="ECO:0007669"/>
    <property type="project" value="InterPro"/>
</dbReference>
<evidence type="ECO:0000256" key="2">
    <source>
        <dbReference type="ARBA" id="ARBA00022473"/>
    </source>
</evidence>
<evidence type="ECO:0000313" key="6">
    <source>
        <dbReference type="EMBL" id="TXG64890.1"/>
    </source>
</evidence>
<reference evidence="7" key="1">
    <citation type="journal article" date="2019" name="Gigascience">
        <title>De novo genome assembly of the endangered Acer yangbiense, a plant species with extremely small populations endemic to Yunnan Province, China.</title>
        <authorList>
            <person name="Yang J."/>
            <person name="Wariss H.M."/>
            <person name="Tao L."/>
            <person name="Zhang R."/>
            <person name="Yun Q."/>
            <person name="Hollingsworth P."/>
            <person name="Dao Z."/>
            <person name="Luo G."/>
            <person name="Guo H."/>
            <person name="Ma Y."/>
            <person name="Sun W."/>
        </authorList>
    </citation>
    <scope>NUCLEOTIDE SEQUENCE [LARGE SCALE GENOMIC DNA]</scope>
    <source>
        <strain evidence="7">cv. Malutang</strain>
    </source>
</reference>
<dbReference type="SUPFAM" id="SSF48179">
    <property type="entry name" value="6-phosphogluconate dehydrogenase C-terminal domain-like"/>
    <property type="match status" value="1"/>
</dbReference>
<name>A0A5C7I6I1_9ROSI</name>
<dbReference type="InterPro" id="IPR006115">
    <property type="entry name" value="6PGDH_NADP-bd"/>
</dbReference>
<comment type="caution">
    <text evidence="6">The sequence shown here is derived from an EMBL/GenBank/DDBJ whole genome shotgun (WGS) entry which is preliminary data.</text>
</comment>
<dbReference type="InterPro" id="IPR013328">
    <property type="entry name" value="6PGD_dom2"/>
</dbReference>
<dbReference type="PANTHER" id="PTHR31175">
    <property type="entry name" value="AUXIN-RESPONSIVE FAMILY PROTEIN"/>
    <property type="match status" value="1"/>
</dbReference>
<dbReference type="Gene3D" id="1.10.1040.10">
    <property type="entry name" value="N-(1-d-carboxylethyl)-l-norvaline Dehydrogenase, domain 2"/>
    <property type="match status" value="1"/>
</dbReference>
<keyword evidence="7" id="KW-1185">Reference proteome</keyword>
<accession>A0A5C7I6I1</accession>
<dbReference type="EMBL" id="VAHF01000004">
    <property type="protein sequence ID" value="TXG64890.1"/>
    <property type="molecule type" value="Genomic_DNA"/>
</dbReference>
<dbReference type="Pfam" id="PF03446">
    <property type="entry name" value="NAD_binding_2"/>
    <property type="match status" value="1"/>
</dbReference>